<dbReference type="Proteomes" id="UP000886653">
    <property type="component" value="Unassembled WGS sequence"/>
</dbReference>
<comment type="caution">
    <text evidence="1">The sequence shown here is derived from an EMBL/GenBank/DDBJ whole genome shotgun (WGS) entry which is preliminary data.</text>
</comment>
<protein>
    <submittedName>
        <fullName evidence="1">Uncharacterized protein</fullName>
    </submittedName>
</protein>
<sequence>MVPLTIIILKKIPTPRSSRASLSRVFNNGLIIEHSKPISSLALSIKTMTTLCCFLILITNSIASPMELTRSFRGSDEIEELEPESTVASTVIEDSQSINIPELREDEDSSPYPEQGETFEVVLKRIGDAISKELLSEQYIVKLKDPEGLGFLLEILPFKHTIVHNLEILPKAIYIPPIEETPKYGIDPSTKEPRTEPEKGRREDLFRFVIRPRLQRHLKKIVKGDLLEAIQKAILDTTRLYPPPVPKIFFIKRYFNIARSWYAPSALEIFKNIRVLFSRSDVSMGMRQELWTFLMFHAFHSSDTENYLISLYRKDEFRQALIRHLKEFYGFDRKVNGLAWPMHKEVLIESIEQTPEKNNMFFDYHRYLLARELNVLASIYEPDGSNADDGLKYLLVNKNELMELLDRDVLISQLQEINFDPNLVSRLRAFPPNWHHGSIADMVKLFQDTLVKVESLIKNMPEEKQKLLNKVATEESKELQAAVNILLHLYAYKSQRFEEYMSHMEHMEHMEHLSARLSALRTARQSEQLQEVIVSPEHQSATD</sequence>
<evidence type="ECO:0000313" key="1">
    <source>
        <dbReference type="EMBL" id="KAG0145479.1"/>
    </source>
</evidence>
<evidence type="ECO:0000313" key="2">
    <source>
        <dbReference type="Proteomes" id="UP000886653"/>
    </source>
</evidence>
<reference evidence="1" key="1">
    <citation type="submission" date="2013-11" db="EMBL/GenBank/DDBJ databases">
        <title>Genome sequence of the fusiform rust pathogen reveals effectors for host alternation and coevolution with pine.</title>
        <authorList>
            <consortium name="DOE Joint Genome Institute"/>
            <person name="Smith K."/>
            <person name="Pendleton A."/>
            <person name="Kubisiak T."/>
            <person name="Anderson C."/>
            <person name="Salamov A."/>
            <person name="Aerts A."/>
            <person name="Riley R."/>
            <person name="Clum A."/>
            <person name="Lindquist E."/>
            <person name="Ence D."/>
            <person name="Campbell M."/>
            <person name="Kronenberg Z."/>
            <person name="Feau N."/>
            <person name="Dhillon B."/>
            <person name="Hamelin R."/>
            <person name="Burleigh J."/>
            <person name="Smith J."/>
            <person name="Yandell M."/>
            <person name="Nelson C."/>
            <person name="Grigoriev I."/>
            <person name="Davis J."/>
        </authorList>
    </citation>
    <scope>NUCLEOTIDE SEQUENCE</scope>
    <source>
        <strain evidence="1">G11</strain>
    </source>
</reference>
<dbReference type="AlphaFoldDB" id="A0A9P6TBA3"/>
<name>A0A9P6TBA3_9BASI</name>
<gene>
    <name evidence="1" type="ORF">CROQUDRAFT_107752</name>
</gene>
<keyword evidence="2" id="KW-1185">Reference proteome</keyword>
<accession>A0A9P6TBA3</accession>
<organism evidence="1 2">
    <name type="scientific">Cronartium quercuum f. sp. fusiforme G11</name>
    <dbReference type="NCBI Taxonomy" id="708437"/>
    <lineage>
        <taxon>Eukaryota</taxon>
        <taxon>Fungi</taxon>
        <taxon>Dikarya</taxon>
        <taxon>Basidiomycota</taxon>
        <taxon>Pucciniomycotina</taxon>
        <taxon>Pucciniomycetes</taxon>
        <taxon>Pucciniales</taxon>
        <taxon>Coleosporiaceae</taxon>
        <taxon>Cronartium</taxon>
    </lineage>
</organism>
<proteinExistence type="predicted"/>
<dbReference type="EMBL" id="MU167275">
    <property type="protein sequence ID" value="KAG0145479.1"/>
    <property type="molecule type" value="Genomic_DNA"/>
</dbReference>